<dbReference type="Pfam" id="PF00127">
    <property type="entry name" value="Copper-bind"/>
    <property type="match status" value="1"/>
</dbReference>
<evidence type="ECO:0000259" key="9">
    <source>
        <dbReference type="Pfam" id="PF00127"/>
    </source>
</evidence>
<accession>A0A9X2BVZ8</accession>
<organism evidence="10 11">
    <name type="scientific">Roseomonas acroporae</name>
    <dbReference type="NCBI Taxonomy" id="2937791"/>
    <lineage>
        <taxon>Bacteria</taxon>
        <taxon>Pseudomonadati</taxon>
        <taxon>Pseudomonadota</taxon>
        <taxon>Alphaproteobacteria</taxon>
        <taxon>Acetobacterales</taxon>
        <taxon>Roseomonadaceae</taxon>
        <taxon>Roseomonas</taxon>
    </lineage>
</organism>
<feature type="signal peptide" evidence="8">
    <location>
        <begin position="1"/>
        <end position="21"/>
    </location>
</feature>
<dbReference type="RefSeq" id="WP_248666684.1">
    <property type="nucleotide sequence ID" value="NZ_JALPRX010000034.1"/>
</dbReference>
<dbReference type="PRINTS" id="PR00155">
    <property type="entry name" value="AMICYANIN"/>
</dbReference>
<keyword evidence="4" id="KW-0574">Periplasm</keyword>
<feature type="chain" id="PRO_5040814463" evidence="8">
    <location>
        <begin position="22"/>
        <end position="112"/>
    </location>
</feature>
<dbReference type="InterPro" id="IPR052721">
    <property type="entry name" value="ET_Amicyanin"/>
</dbReference>
<keyword evidence="6 7" id="KW-0186">Copper</keyword>
<evidence type="ECO:0000256" key="4">
    <source>
        <dbReference type="ARBA" id="ARBA00022764"/>
    </source>
</evidence>
<dbReference type="InterPro" id="IPR002386">
    <property type="entry name" value="Amicyanin/Pseudoazurin"/>
</dbReference>
<dbReference type="PANTHER" id="PTHR36507:SF1">
    <property type="entry name" value="BLL1555 PROTEIN"/>
    <property type="match status" value="1"/>
</dbReference>
<dbReference type="GO" id="GO:0005507">
    <property type="term" value="F:copper ion binding"/>
    <property type="evidence" value="ECO:0007669"/>
    <property type="project" value="InterPro"/>
</dbReference>
<evidence type="ECO:0000256" key="7">
    <source>
        <dbReference type="PIRSR" id="PIRSR602386-1"/>
    </source>
</evidence>
<proteinExistence type="predicted"/>
<dbReference type="SUPFAM" id="SSF49503">
    <property type="entry name" value="Cupredoxins"/>
    <property type="match status" value="1"/>
</dbReference>
<evidence type="ECO:0000256" key="3">
    <source>
        <dbReference type="ARBA" id="ARBA00022723"/>
    </source>
</evidence>
<keyword evidence="8" id="KW-0732">Signal</keyword>
<evidence type="ECO:0000256" key="2">
    <source>
        <dbReference type="ARBA" id="ARBA00022448"/>
    </source>
</evidence>
<dbReference type="InterPro" id="IPR000923">
    <property type="entry name" value="BlueCu_1"/>
</dbReference>
<evidence type="ECO:0000256" key="5">
    <source>
        <dbReference type="ARBA" id="ARBA00022982"/>
    </source>
</evidence>
<dbReference type="InterPro" id="IPR008972">
    <property type="entry name" value="Cupredoxin"/>
</dbReference>
<feature type="binding site" evidence="7">
    <location>
        <position position="63"/>
    </location>
    <ligand>
        <name>Cu cation</name>
        <dbReference type="ChEBI" id="CHEBI:23378"/>
    </ligand>
</feature>
<evidence type="ECO:0000256" key="1">
    <source>
        <dbReference type="ARBA" id="ARBA00004418"/>
    </source>
</evidence>
<evidence type="ECO:0000313" key="11">
    <source>
        <dbReference type="Proteomes" id="UP001139516"/>
    </source>
</evidence>
<keyword evidence="3 7" id="KW-0479">Metal-binding</keyword>
<dbReference type="GO" id="GO:0042597">
    <property type="term" value="C:periplasmic space"/>
    <property type="evidence" value="ECO:0007669"/>
    <property type="project" value="UniProtKB-SubCell"/>
</dbReference>
<comment type="caution">
    <text evidence="10">The sequence shown here is derived from an EMBL/GenBank/DDBJ whole genome shotgun (WGS) entry which is preliminary data.</text>
</comment>
<feature type="domain" description="Blue (type 1) copper" evidence="9">
    <location>
        <begin position="31"/>
        <end position="111"/>
    </location>
</feature>
<comment type="subcellular location">
    <subcellularLocation>
        <location evidence="1">Periplasm</location>
    </subcellularLocation>
</comment>
<sequence length="112" mass="12134">MRGPIVRLSPGLFLALLPAAATPSVVVPPAVAVDIADFAFGPAEIAVAPGTTIVWTNRDDIPHDVVAADAPRAFRSAPLDTDERFAFRFDREGRFPYYCSLHSRMQGVVVVR</sequence>
<keyword evidence="2" id="KW-0813">Transport</keyword>
<dbReference type="AlphaFoldDB" id="A0A9X2BVZ8"/>
<dbReference type="PANTHER" id="PTHR36507">
    <property type="entry name" value="BLL1555 PROTEIN"/>
    <property type="match status" value="1"/>
</dbReference>
<keyword evidence="11" id="KW-1185">Reference proteome</keyword>
<protein>
    <submittedName>
        <fullName evidence="10">Plastocyanin/azurin family copper-binding protein</fullName>
    </submittedName>
</protein>
<evidence type="ECO:0000256" key="6">
    <source>
        <dbReference type="ARBA" id="ARBA00023008"/>
    </source>
</evidence>
<evidence type="ECO:0000256" key="8">
    <source>
        <dbReference type="SAM" id="SignalP"/>
    </source>
</evidence>
<feature type="binding site" evidence="7">
    <location>
        <position position="102"/>
    </location>
    <ligand>
        <name>Cu cation</name>
        <dbReference type="ChEBI" id="CHEBI:23378"/>
    </ligand>
</feature>
<evidence type="ECO:0000313" key="10">
    <source>
        <dbReference type="EMBL" id="MCK8784559.1"/>
    </source>
</evidence>
<name>A0A9X2BVZ8_9PROT</name>
<dbReference type="EMBL" id="JALPRX010000034">
    <property type="protein sequence ID" value="MCK8784559.1"/>
    <property type="molecule type" value="Genomic_DNA"/>
</dbReference>
<dbReference type="Proteomes" id="UP001139516">
    <property type="component" value="Unassembled WGS sequence"/>
</dbReference>
<keyword evidence="5" id="KW-0249">Electron transport</keyword>
<gene>
    <name evidence="10" type="ORF">M0638_09215</name>
</gene>
<comment type="cofactor">
    <cofactor evidence="7">
        <name>Cu cation</name>
        <dbReference type="ChEBI" id="CHEBI:23378"/>
    </cofactor>
    <text evidence="7">Binds 1 copper ion per subunit.</text>
</comment>
<feature type="binding site" evidence="7">
    <location>
        <position position="99"/>
    </location>
    <ligand>
        <name>Cu cation</name>
        <dbReference type="ChEBI" id="CHEBI:23378"/>
    </ligand>
</feature>
<dbReference type="Gene3D" id="2.60.40.420">
    <property type="entry name" value="Cupredoxins - blue copper proteins"/>
    <property type="match status" value="1"/>
</dbReference>
<dbReference type="GO" id="GO:0009055">
    <property type="term" value="F:electron transfer activity"/>
    <property type="evidence" value="ECO:0007669"/>
    <property type="project" value="InterPro"/>
</dbReference>
<reference evidence="10" key="1">
    <citation type="submission" date="2022-04" db="EMBL/GenBank/DDBJ databases">
        <title>Roseomonas acroporae sp. nov., isolated from coral Acropora digitifera.</title>
        <authorList>
            <person name="Sun H."/>
        </authorList>
    </citation>
    <scope>NUCLEOTIDE SEQUENCE</scope>
    <source>
        <strain evidence="10">NAR14</strain>
    </source>
</reference>